<keyword evidence="5" id="KW-0249">Electron transport</keyword>
<dbReference type="PROSITE" id="PS00198">
    <property type="entry name" value="4FE4S_FER_1"/>
    <property type="match status" value="1"/>
</dbReference>
<evidence type="ECO:0000313" key="9">
    <source>
        <dbReference type="EMBL" id="CTP84980.1"/>
    </source>
</evidence>
<evidence type="ECO:0000259" key="8">
    <source>
        <dbReference type="PROSITE" id="PS51379"/>
    </source>
</evidence>
<feature type="domain" description="4Fe-4S ferredoxin-type" evidence="8">
    <location>
        <begin position="31"/>
        <end position="64"/>
    </location>
</feature>
<keyword evidence="4" id="KW-0677">Repeat</keyword>
<dbReference type="SUPFAM" id="SSF54862">
    <property type="entry name" value="4Fe-4S ferredoxins"/>
    <property type="match status" value="1"/>
</dbReference>
<evidence type="ECO:0000256" key="7">
    <source>
        <dbReference type="ARBA" id="ARBA00023014"/>
    </source>
</evidence>
<keyword evidence="1" id="KW-0813">Transport</keyword>
<dbReference type="PROSITE" id="PS51379">
    <property type="entry name" value="4FE4S_FER_2"/>
    <property type="match status" value="2"/>
</dbReference>
<protein>
    <submittedName>
        <fullName evidence="9">Ferredoxin</fullName>
    </submittedName>
</protein>
<gene>
    <name evidence="9" type="ORF">XTPLMG730_0971</name>
</gene>
<evidence type="ECO:0000256" key="4">
    <source>
        <dbReference type="ARBA" id="ARBA00022737"/>
    </source>
</evidence>
<keyword evidence="7" id="KW-0411">Iron-sulfur</keyword>
<evidence type="ECO:0000256" key="1">
    <source>
        <dbReference type="ARBA" id="ARBA00022448"/>
    </source>
</evidence>
<proteinExistence type="predicted"/>
<keyword evidence="6" id="KW-0408">Iron</keyword>
<organism evidence="9 10">
    <name type="scientific">Xanthomonas graminis pv. phlei</name>
    <dbReference type="NCBI Taxonomy" id="487906"/>
    <lineage>
        <taxon>Bacteria</taxon>
        <taxon>Pseudomonadati</taxon>
        <taxon>Pseudomonadota</taxon>
        <taxon>Gammaproteobacteria</taxon>
        <taxon>Lysobacterales</taxon>
        <taxon>Lysobacteraceae</taxon>
        <taxon>Xanthomonas</taxon>
        <taxon>Xanthomonas translucens group</taxon>
        <taxon>Xanthomonas graminis</taxon>
    </lineage>
</organism>
<dbReference type="InterPro" id="IPR017900">
    <property type="entry name" value="4Fe4S_Fe_S_CS"/>
</dbReference>
<dbReference type="Pfam" id="PF12838">
    <property type="entry name" value="Fer4_7"/>
    <property type="match status" value="1"/>
</dbReference>
<sequence>MSLKINELCVNCDVCEPACPNQAIAMGETIYVIDPARCTECVGHFDEPQCVVVCPVECIDPDPAILESHDQLLAKLLQLQRDHPELYPQEPPAA</sequence>
<keyword evidence="3" id="KW-0479">Metal-binding</keyword>
<dbReference type="RefSeq" id="WP_053837426.1">
    <property type="nucleotide sequence ID" value="NZ_CP076251.1"/>
</dbReference>
<dbReference type="InterPro" id="IPR047927">
    <property type="entry name" value="YfhL-like"/>
</dbReference>
<reference evidence="9 10" key="1">
    <citation type="submission" date="2015-07" db="EMBL/GenBank/DDBJ databases">
        <authorList>
            <person name="Noorani M."/>
        </authorList>
    </citation>
    <scope>NUCLEOTIDE SEQUENCE [LARGE SCALE GENOMIC DNA]</scope>
    <source>
        <strain evidence="9">LMG730</strain>
    </source>
</reference>
<evidence type="ECO:0000256" key="6">
    <source>
        <dbReference type="ARBA" id="ARBA00023004"/>
    </source>
</evidence>
<dbReference type="FunFam" id="3.30.70.20:FF:000004">
    <property type="entry name" value="4Fe-4S ferredoxin"/>
    <property type="match status" value="1"/>
</dbReference>
<dbReference type="Proteomes" id="UP000045978">
    <property type="component" value="Unassembled WGS sequence"/>
</dbReference>
<dbReference type="Gene3D" id="3.30.70.20">
    <property type="match status" value="1"/>
</dbReference>
<name>A0A0K2ZNJ8_9XANT</name>
<dbReference type="GO" id="GO:0051539">
    <property type="term" value="F:4 iron, 4 sulfur cluster binding"/>
    <property type="evidence" value="ECO:0007669"/>
    <property type="project" value="UniProtKB-KW"/>
</dbReference>
<evidence type="ECO:0000256" key="3">
    <source>
        <dbReference type="ARBA" id="ARBA00022723"/>
    </source>
</evidence>
<dbReference type="AlphaFoldDB" id="A0A0K2ZNJ8"/>
<evidence type="ECO:0000313" key="10">
    <source>
        <dbReference type="Proteomes" id="UP000045978"/>
    </source>
</evidence>
<dbReference type="NCBIfam" id="NF033683">
    <property type="entry name" value="di_4Fe-4S_YfhL"/>
    <property type="match status" value="1"/>
</dbReference>
<dbReference type="EMBL" id="CXOJ01000015">
    <property type="protein sequence ID" value="CTP84980.1"/>
    <property type="molecule type" value="Genomic_DNA"/>
</dbReference>
<dbReference type="InterPro" id="IPR017896">
    <property type="entry name" value="4Fe4S_Fe-S-bd"/>
</dbReference>
<feature type="domain" description="4Fe-4S ferredoxin-type" evidence="8">
    <location>
        <begin position="1"/>
        <end position="29"/>
    </location>
</feature>
<dbReference type="PANTHER" id="PTHR24960:SF79">
    <property type="entry name" value="PHOTOSYSTEM I IRON-SULFUR CENTER"/>
    <property type="match status" value="1"/>
</dbReference>
<dbReference type="GO" id="GO:0005737">
    <property type="term" value="C:cytoplasm"/>
    <property type="evidence" value="ECO:0007669"/>
    <property type="project" value="TreeGrafter"/>
</dbReference>
<dbReference type="InterPro" id="IPR050157">
    <property type="entry name" value="PSI_iron-sulfur_center"/>
</dbReference>
<keyword evidence="2" id="KW-0004">4Fe-4S</keyword>
<evidence type="ECO:0000256" key="5">
    <source>
        <dbReference type="ARBA" id="ARBA00022982"/>
    </source>
</evidence>
<dbReference type="GO" id="GO:0046872">
    <property type="term" value="F:metal ion binding"/>
    <property type="evidence" value="ECO:0007669"/>
    <property type="project" value="UniProtKB-KW"/>
</dbReference>
<accession>A0A0K2ZNJ8</accession>
<dbReference type="PANTHER" id="PTHR24960">
    <property type="entry name" value="PHOTOSYSTEM I IRON-SULFUR CENTER-RELATED"/>
    <property type="match status" value="1"/>
</dbReference>
<evidence type="ECO:0000256" key="2">
    <source>
        <dbReference type="ARBA" id="ARBA00022485"/>
    </source>
</evidence>